<dbReference type="AlphaFoldDB" id="A0AAE3T977"/>
<keyword evidence="2" id="KW-1185">Reference proteome</keyword>
<sequence length="88" mass="9822">MTRTSDIDRLRSPDGHWIGPEKLQEILAEGGYSAGQREQFLKAVLTELTRRDAERPGGDRAALLEEVRTILSNEQGKTDQTPISDDTL</sequence>
<proteinExistence type="predicted"/>
<organism evidence="1 2">
    <name type="scientific">Psychromarinibacter sediminicola</name>
    <dbReference type="NCBI Taxonomy" id="3033385"/>
    <lineage>
        <taxon>Bacteria</taxon>
        <taxon>Pseudomonadati</taxon>
        <taxon>Pseudomonadota</taxon>
        <taxon>Alphaproteobacteria</taxon>
        <taxon>Rhodobacterales</taxon>
        <taxon>Paracoccaceae</taxon>
        <taxon>Psychromarinibacter</taxon>
    </lineage>
</organism>
<evidence type="ECO:0000313" key="2">
    <source>
        <dbReference type="Proteomes" id="UP001220964"/>
    </source>
</evidence>
<protein>
    <submittedName>
        <fullName evidence="1">Uncharacterized protein</fullName>
    </submittedName>
</protein>
<dbReference type="RefSeq" id="WP_275567709.1">
    <property type="nucleotide sequence ID" value="NZ_JARGYC010000030.1"/>
</dbReference>
<dbReference type="Proteomes" id="UP001220964">
    <property type="component" value="Unassembled WGS sequence"/>
</dbReference>
<evidence type="ECO:0000313" key="1">
    <source>
        <dbReference type="EMBL" id="MDF0601568.1"/>
    </source>
</evidence>
<dbReference type="EMBL" id="JARGYC010000030">
    <property type="protein sequence ID" value="MDF0601568.1"/>
    <property type="molecule type" value="Genomic_DNA"/>
</dbReference>
<accession>A0AAE3T977</accession>
<reference evidence="1" key="1">
    <citation type="submission" date="2023-03" db="EMBL/GenBank/DDBJ databases">
        <title>Multiphase analysis and comparison of six strains from genera Psychromarinibacter, Lutimaribacter, and Maritimibacter, including a novel species: Psychromarinibacter sediminicola sp. nov.</title>
        <authorList>
            <person name="Wang Y.-H."/>
            <person name="Ye M.-Q."/>
            <person name="Du Z.-J."/>
        </authorList>
    </citation>
    <scope>NUCLEOTIDE SEQUENCE</scope>
    <source>
        <strain evidence="1">C21-152</strain>
    </source>
</reference>
<name>A0AAE3T977_9RHOB</name>
<gene>
    <name evidence="1" type="ORF">P1J78_12555</name>
</gene>
<comment type="caution">
    <text evidence="1">The sequence shown here is derived from an EMBL/GenBank/DDBJ whole genome shotgun (WGS) entry which is preliminary data.</text>
</comment>